<feature type="domain" description="C2H2-type" evidence="9">
    <location>
        <begin position="679"/>
        <end position="707"/>
    </location>
</feature>
<dbReference type="SUPFAM" id="SSF57667">
    <property type="entry name" value="beta-beta-alpha zinc fingers"/>
    <property type="match status" value="7"/>
</dbReference>
<evidence type="ECO:0000256" key="8">
    <source>
        <dbReference type="SAM" id="Coils"/>
    </source>
</evidence>
<feature type="domain" description="C2H2-type" evidence="9">
    <location>
        <begin position="123"/>
        <end position="151"/>
    </location>
</feature>
<dbReference type="GO" id="GO:0000978">
    <property type="term" value="F:RNA polymerase II cis-regulatory region sequence-specific DNA binding"/>
    <property type="evidence" value="ECO:0007669"/>
    <property type="project" value="TreeGrafter"/>
</dbReference>
<sequence>MDNIDEVDLKPPTDTGFNNELFSVEHVKQENNVLEENLNEVSSDIKLEPDIQIFEFINIEDNKHEKHIQTMVASEENLEMVKESNESEKNVYRCSICSYRTTRKFCLTNHKKSHLALEERQMFACAHCDNKYKTRGGLQYHLDNNHIDFRTKELKKPQEKIYRCAICSYRTEHKSCLKRHEKIHLAPEERQSFACVLCDKKYLTKVGLKDHFKDNHIDSSPIDTAYNNELFSVEHVKQENDVLEENLNDVSSDIKLELPTDTAFNNESFSVEHVKQENNVLEENLNGVSSDIKLEPPTDTAFNNESFSVEHVKQENDVLEENLNGISSDIKLEPDIQTFEFINYEDNKHEKHIQAMVASEDNLEMAKASNESQKKVYRCSTCNYKTARKFCLTNHKKSHLALEERQMFACAHCDSKYKTRGGLQYHLDNNHIDPRTKELKKPPEKTYRCAVCHYRTEHKSCLWQHEKIHLAPGERESFVCVLCDKKYLTKGGLKDHLKYYHIDSKTKELNKSKKKVYGCPTCSHQAGDMSALRRHQAVHLTPEERQMYGCAHCDKKYMSKSDLRRHFEAKHTRSKEVQEKVYKCGKCHYETLRRSYFTKHEQVHLAPEERQMFACEQCDKKYMSNCRLQDHVKRNHTESRLKESQKKFRCSICSHKSRDMANIRRHEVIHLTLEERQMFGCAHCGRKYRSKKGLQDHLKRAHIDSGNADCISPADEKFVIDEYTPHLDDFRHAERLPVTNKVKSEDFLKIEIDDDDTPILNKEMQDDIRNTENISVTRELYIKLEDFIKMEPKRRRSVSG</sequence>
<feature type="domain" description="C2H2-type" evidence="9">
    <location>
        <begin position="548"/>
        <end position="576"/>
    </location>
</feature>
<dbReference type="PROSITE" id="PS00028">
    <property type="entry name" value="ZINC_FINGER_C2H2_1"/>
    <property type="match status" value="7"/>
</dbReference>
<evidence type="ECO:0000256" key="1">
    <source>
        <dbReference type="ARBA" id="ARBA00004123"/>
    </source>
</evidence>
<feature type="domain" description="C2H2-type" evidence="9">
    <location>
        <begin position="408"/>
        <end position="436"/>
    </location>
</feature>
<keyword evidence="6" id="KW-0539">Nucleus</keyword>
<feature type="domain" description="C2H2-type" evidence="9">
    <location>
        <begin position="582"/>
        <end position="609"/>
    </location>
</feature>
<feature type="domain" description="C2H2-type" evidence="9">
    <location>
        <begin position="613"/>
        <end position="641"/>
    </location>
</feature>
<name>A0A6J2XPK4_SITOR</name>
<evidence type="ECO:0000256" key="2">
    <source>
        <dbReference type="ARBA" id="ARBA00022723"/>
    </source>
</evidence>
<feature type="domain" description="C2H2-type" evidence="9">
    <location>
        <begin position="478"/>
        <end position="506"/>
    </location>
</feature>
<feature type="domain" description="C2H2-type" evidence="9">
    <location>
        <begin position="92"/>
        <end position="119"/>
    </location>
</feature>
<comment type="subcellular location">
    <subcellularLocation>
        <location evidence="1">Nucleus</location>
    </subcellularLocation>
</comment>
<dbReference type="RefSeq" id="XP_030753001.1">
    <property type="nucleotide sequence ID" value="XM_030897141.1"/>
</dbReference>
<dbReference type="InterPro" id="IPR036236">
    <property type="entry name" value="Znf_C2H2_sf"/>
</dbReference>
<proteinExistence type="predicted"/>
<dbReference type="OrthoDB" id="3561125at2759"/>
<dbReference type="GO" id="GO:0008270">
    <property type="term" value="F:zinc ion binding"/>
    <property type="evidence" value="ECO:0007669"/>
    <property type="project" value="UniProtKB-KW"/>
</dbReference>
<evidence type="ECO:0000256" key="5">
    <source>
        <dbReference type="ARBA" id="ARBA00022833"/>
    </source>
</evidence>
<evidence type="ECO:0000256" key="4">
    <source>
        <dbReference type="ARBA" id="ARBA00022771"/>
    </source>
</evidence>
<feature type="domain" description="C2H2-type" evidence="9">
    <location>
        <begin position="193"/>
        <end position="221"/>
    </location>
</feature>
<dbReference type="PANTHER" id="PTHR24376">
    <property type="entry name" value="ZINC FINGER PROTEIN"/>
    <property type="match status" value="1"/>
</dbReference>
<dbReference type="PROSITE" id="PS50157">
    <property type="entry name" value="ZINC_FINGER_C2H2_2"/>
    <property type="match status" value="13"/>
</dbReference>
<keyword evidence="2" id="KW-0479">Metal-binding</keyword>
<keyword evidence="8" id="KW-0175">Coiled coil</keyword>
<dbReference type="KEGG" id="soy:115880030"/>
<organism evidence="10 11">
    <name type="scientific">Sitophilus oryzae</name>
    <name type="common">Rice weevil</name>
    <name type="synonym">Curculio oryzae</name>
    <dbReference type="NCBI Taxonomy" id="7048"/>
    <lineage>
        <taxon>Eukaryota</taxon>
        <taxon>Metazoa</taxon>
        <taxon>Ecdysozoa</taxon>
        <taxon>Arthropoda</taxon>
        <taxon>Hexapoda</taxon>
        <taxon>Insecta</taxon>
        <taxon>Pterygota</taxon>
        <taxon>Neoptera</taxon>
        <taxon>Endopterygota</taxon>
        <taxon>Coleoptera</taxon>
        <taxon>Polyphaga</taxon>
        <taxon>Cucujiformia</taxon>
        <taxon>Curculionidae</taxon>
        <taxon>Dryophthorinae</taxon>
        <taxon>Sitophilus</taxon>
    </lineage>
</organism>
<feature type="coiled-coil region" evidence="8">
    <location>
        <begin position="233"/>
        <end position="329"/>
    </location>
</feature>
<dbReference type="AlphaFoldDB" id="A0A6J2XPK4"/>
<dbReference type="GO" id="GO:0001228">
    <property type="term" value="F:DNA-binding transcription activator activity, RNA polymerase II-specific"/>
    <property type="evidence" value="ECO:0007669"/>
    <property type="project" value="TreeGrafter"/>
</dbReference>
<keyword evidence="5" id="KW-0862">Zinc</keyword>
<gene>
    <name evidence="11" type="primary">LOC115880030</name>
</gene>
<keyword evidence="3" id="KW-0677">Repeat</keyword>
<dbReference type="FunCoup" id="A0A6J2XPK4">
    <property type="interactions" value="374"/>
</dbReference>
<reference evidence="11" key="1">
    <citation type="submission" date="2025-08" db="UniProtKB">
        <authorList>
            <consortium name="RefSeq"/>
        </authorList>
    </citation>
    <scope>IDENTIFICATION</scope>
    <source>
        <tissue evidence="11">Gonads</tissue>
    </source>
</reference>
<dbReference type="Gene3D" id="3.30.160.60">
    <property type="entry name" value="Classic Zinc Finger"/>
    <property type="match status" value="7"/>
</dbReference>
<dbReference type="InterPro" id="IPR013087">
    <property type="entry name" value="Znf_C2H2_type"/>
</dbReference>
<evidence type="ECO:0000259" key="9">
    <source>
        <dbReference type="PROSITE" id="PS50157"/>
    </source>
</evidence>
<keyword evidence="4 7" id="KW-0863">Zinc-finger</keyword>
<dbReference type="GO" id="GO:0005634">
    <property type="term" value="C:nucleus"/>
    <property type="evidence" value="ECO:0007669"/>
    <property type="project" value="UniProtKB-SubCell"/>
</dbReference>
<evidence type="ECO:0000256" key="7">
    <source>
        <dbReference type="PROSITE-ProRule" id="PRU00042"/>
    </source>
</evidence>
<dbReference type="InParanoid" id="A0A6J2XPK4"/>
<dbReference type="PANTHER" id="PTHR24376:SF235">
    <property type="entry name" value="C2H2-TYPE DOMAIN-CONTAINING PROTEIN"/>
    <property type="match status" value="1"/>
</dbReference>
<evidence type="ECO:0000256" key="6">
    <source>
        <dbReference type="ARBA" id="ARBA00023242"/>
    </source>
</evidence>
<accession>A0A6J2XPK4</accession>
<evidence type="ECO:0000256" key="3">
    <source>
        <dbReference type="ARBA" id="ARBA00022737"/>
    </source>
</evidence>
<dbReference type="Proteomes" id="UP000504635">
    <property type="component" value="Unplaced"/>
</dbReference>
<keyword evidence="10" id="KW-1185">Reference proteome</keyword>
<dbReference type="GeneID" id="115880030"/>
<evidence type="ECO:0000313" key="10">
    <source>
        <dbReference type="Proteomes" id="UP000504635"/>
    </source>
</evidence>
<dbReference type="FunFam" id="3.30.160.60:FF:000446">
    <property type="entry name" value="Zinc finger protein"/>
    <property type="match status" value="1"/>
</dbReference>
<feature type="domain" description="C2H2-type" evidence="9">
    <location>
        <begin position="162"/>
        <end position="189"/>
    </location>
</feature>
<feature type="domain" description="C2H2-type" evidence="9">
    <location>
        <begin position="447"/>
        <end position="474"/>
    </location>
</feature>
<evidence type="ECO:0000313" key="11">
    <source>
        <dbReference type="RefSeq" id="XP_030753001.1"/>
    </source>
</evidence>
<feature type="domain" description="C2H2-type" evidence="9">
    <location>
        <begin position="517"/>
        <end position="544"/>
    </location>
</feature>
<protein>
    <submittedName>
        <fullName evidence="11">PR domain zinc finger protein 5-like isoform X1</fullName>
    </submittedName>
</protein>
<dbReference type="SMART" id="SM00355">
    <property type="entry name" value="ZnF_C2H2"/>
    <property type="match status" value="14"/>
</dbReference>
<feature type="domain" description="C2H2-type" evidence="9">
    <location>
        <begin position="377"/>
        <end position="404"/>
    </location>
</feature>